<gene>
    <name evidence="1" type="ORF">KABACHOK_05220</name>
</gene>
<dbReference type="Proteomes" id="UP001056685">
    <property type="component" value="Segment"/>
</dbReference>
<proteinExistence type="predicted"/>
<accession>A0A9E7SJX8</accession>
<sequence>MTAAQTETKIIKALHRTRQSISAHVARGAQGLNSLRSQTLCDRYDDLKDALNGDRGHSPAWRGYCAEIGADPSHKGLDLF</sequence>
<name>A0A9E7SJX8_9CAUD</name>
<evidence type="ECO:0000313" key="2">
    <source>
        <dbReference type="Proteomes" id="UP001056685"/>
    </source>
</evidence>
<reference evidence="1" key="1">
    <citation type="submission" date="2022-05" db="EMBL/GenBank/DDBJ databases">
        <authorList>
            <person name="Friedrich I."/>
            <person name="Poehlein A."/>
            <person name="Schneider D."/>
            <person name="Hertel R."/>
            <person name="Daniel R."/>
        </authorList>
    </citation>
    <scope>NUCLEOTIDE SEQUENCE</scope>
</reference>
<organism evidence="1 2">
    <name type="scientific">Brevundimonas phage vB_BpoS-Kabachok</name>
    <dbReference type="NCBI Taxonomy" id="2948600"/>
    <lineage>
        <taxon>Viruses</taxon>
        <taxon>Duplodnaviria</taxon>
        <taxon>Heunggongvirae</taxon>
        <taxon>Uroviricota</taxon>
        <taxon>Caudoviricetes</taxon>
        <taxon>Jeanschmidtviridae</taxon>
        <taxon>Marchewkavirus</taxon>
        <taxon>Marchewkavirus kabachok</taxon>
    </lineage>
</organism>
<dbReference type="EMBL" id="ON529852">
    <property type="protein sequence ID" value="USN14335.1"/>
    <property type="molecule type" value="Genomic_DNA"/>
</dbReference>
<protein>
    <submittedName>
        <fullName evidence="1">Uncharacterized protein</fullName>
    </submittedName>
</protein>
<evidence type="ECO:0000313" key="1">
    <source>
        <dbReference type="EMBL" id="USN14335.1"/>
    </source>
</evidence>
<keyword evidence="2" id="KW-1185">Reference proteome</keyword>